<dbReference type="InterPro" id="IPR006311">
    <property type="entry name" value="TAT_signal"/>
</dbReference>
<dbReference type="Pfam" id="PF00496">
    <property type="entry name" value="SBP_bac_5"/>
    <property type="match status" value="1"/>
</dbReference>
<evidence type="ECO:0000256" key="4">
    <source>
        <dbReference type="SAM" id="MobiDB-lite"/>
    </source>
</evidence>
<evidence type="ECO:0000256" key="2">
    <source>
        <dbReference type="ARBA" id="ARBA00022448"/>
    </source>
</evidence>
<dbReference type="SUPFAM" id="SSF53850">
    <property type="entry name" value="Periplasmic binding protein-like II"/>
    <property type="match status" value="1"/>
</dbReference>
<dbReference type="PANTHER" id="PTHR30290">
    <property type="entry name" value="PERIPLASMIC BINDING COMPONENT OF ABC TRANSPORTER"/>
    <property type="match status" value="1"/>
</dbReference>
<dbReference type="eggNOG" id="arCOG01534">
    <property type="taxonomic scope" value="Archaea"/>
</dbReference>
<keyword evidence="2" id="KW-0813">Transport</keyword>
<dbReference type="PROSITE" id="PS51318">
    <property type="entry name" value="TAT"/>
    <property type="match status" value="1"/>
</dbReference>
<organism evidence="6 7">
    <name type="scientific">Natronomonas pharaonis (strain ATCC 35678 / DSM 2160 / CIP 103997 / JCM 8858 / NBRC 14720 / NCIMB 2260 / Gabara)</name>
    <name type="common">Halobacterium pharaonis</name>
    <dbReference type="NCBI Taxonomy" id="348780"/>
    <lineage>
        <taxon>Archaea</taxon>
        <taxon>Methanobacteriati</taxon>
        <taxon>Methanobacteriota</taxon>
        <taxon>Stenosarchaea group</taxon>
        <taxon>Halobacteria</taxon>
        <taxon>Halobacteriales</taxon>
        <taxon>Natronomonadaceae</taxon>
        <taxon>Natronomonas</taxon>
    </lineage>
</organism>
<keyword evidence="3" id="KW-0732">Signal</keyword>
<dbReference type="Gene3D" id="3.10.105.10">
    <property type="entry name" value="Dipeptide-binding Protein, Domain 3"/>
    <property type="match status" value="1"/>
</dbReference>
<dbReference type="GO" id="GO:1904680">
    <property type="term" value="F:peptide transmembrane transporter activity"/>
    <property type="evidence" value="ECO:0007669"/>
    <property type="project" value="TreeGrafter"/>
</dbReference>
<dbReference type="Proteomes" id="UP000002698">
    <property type="component" value="Chromosome"/>
</dbReference>
<dbReference type="RefSeq" id="WP_011322106.1">
    <property type="nucleotide sequence ID" value="NC_007426.1"/>
</dbReference>
<sequence length="546" mass="60134">MSDEGVDRRTFLQYGGTAAAAAASVSVAGCNGNGDGNGNGNGTGNGDGEPATGEPRTFDEELPDDPTREELLEHANGMANALAPFIYLHQQYSIYGVSEDLDWDARGDEDILVREIDTDREEITITQGTFPGAMDPLDHNDTPTHNVLNQAYEPVLYRDREGRTVARIATDWERRDETTVAFEVRDGVTFHSGNEMTADDVAFSINRANDPEVSDQAGVIGAIDEARAEDGEVVVDLEAVVPTIFFNLTAFGRVMEREWTEARDQGDLNDGEVNGTGPYELENFADDVEVAYERFDDYWDENPGPDRVVFNAVSDEGTRVDRLIADESDLVTNVNPRDVGELQGADGVEPQGVPSIRNIFIVMNDAKEPFDSLEFRQAMNYAVDVEAIIDGILDEFGELTSQPTLEGHFGHNPRVDPYPYDPDQAEALVEESGHADVEIEVHTTTGRYLRDTDIAETVAGQIDDLDNVSATAELRDTQSLFNESQTGNQDDSPAIFLMGWSNPTLDADYAMTPWFDPEDAFGIAHFSDDDLLELLHRAQETPLEEE</sequence>
<keyword evidence="7" id="KW-1185">Reference proteome</keyword>
<dbReference type="InterPro" id="IPR039424">
    <property type="entry name" value="SBP_5"/>
</dbReference>
<protein>
    <submittedName>
        <fullName evidence="6">ABC-type transport system periplasmic substrate-binding protein (Probable substrate dipeptide/oligopeptide)</fullName>
    </submittedName>
</protein>
<reference evidence="6 7" key="1">
    <citation type="journal article" date="2005" name="Genome Res.">
        <title>Living with two extremes: conclusions from the genome sequence of Natronomonas pharaonis.</title>
        <authorList>
            <person name="Falb M."/>
            <person name="Pfeiffer F."/>
            <person name="Palm P."/>
            <person name="Rodewald K."/>
            <person name="Hickmann V."/>
            <person name="Tittor J."/>
            <person name="Oesterhelt D."/>
        </authorList>
    </citation>
    <scope>NUCLEOTIDE SEQUENCE [LARGE SCALE GENOMIC DNA]</scope>
    <source>
        <strain evidence="7">ATCC 35678 / DSM 2160 / CIP 103997 / JCM 8858 / NBRC 14720 / NCIMB 2260 / Gabara</strain>
    </source>
</reference>
<evidence type="ECO:0000313" key="6">
    <source>
        <dbReference type="EMBL" id="CAI48470.1"/>
    </source>
</evidence>
<dbReference type="Gene3D" id="3.40.190.10">
    <property type="entry name" value="Periplasmic binding protein-like II"/>
    <property type="match status" value="1"/>
</dbReference>
<evidence type="ECO:0000313" key="7">
    <source>
        <dbReference type="Proteomes" id="UP000002698"/>
    </source>
</evidence>
<comment type="similarity">
    <text evidence="1">Belongs to the bacterial solute-binding protein 5 family.</text>
</comment>
<feature type="compositionally biased region" description="Gly residues" evidence="4">
    <location>
        <begin position="31"/>
        <end position="47"/>
    </location>
</feature>
<accession>A0A1U7EU39</accession>
<dbReference type="GO" id="GO:0015833">
    <property type="term" value="P:peptide transport"/>
    <property type="evidence" value="ECO:0007669"/>
    <property type="project" value="TreeGrafter"/>
</dbReference>
<dbReference type="KEGG" id="nph:NP_0758A"/>
<feature type="domain" description="Solute-binding protein family 5" evidence="5">
    <location>
        <begin position="165"/>
        <end position="519"/>
    </location>
</feature>
<dbReference type="InterPro" id="IPR000914">
    <property type="entry name" value="SBP_5_dom"/>
</dbReference>
<dbReference type="Gene3D" id="3.90.76.10">
    <property type="entry name" value="Dipeptide-binding Protein, Domain 1"/>
    <property type="match status" value="1"/>
</dbReference>
<name>A0A1U7EU39_NATPD</name>
<gene>
    <name evidence="6" type="primary">dppA1</name>
    <name evidence="6" type="synonym">abc01s</name>
    <name evidence="6" type="ordered locus">NP_0758A</name>
</gene>
<proteinExistence type="inferred from homology"/>
<dbReference type="GeneID" id="3702366"/>
<dbReference type="STRING" id="348780.NP_0758A"/>
<dbReference type="EnsemblBacteria" id="CAI48470">
    <property type="protein sequence ID" value="CAI48470"/>
    <property type="gene ID" value="NP_0758A"/>
</dbReference>
<dbReference type="HOGENOM" id="CLU_017028_7_4_2"/>
<dbReference type="AlphaFoldDB" id="A0A1U7EU39"/>
<evidence type="ECO:0000259" key="5">
    <source>
        <dbReference type="Pfam" id="PF00496"/>
    </source>
</evidence>
<evidence type="ECO:0000256" key="3">
    <source>
        <dbReference type="ARBA" id="ARBA00022729"/>
    </source>
</evidence>
<feature type="region of interest" description="Disordered" evidence="4">
    <location>
        <begin position="27"/>
        <end position="64"/>
    </location>
</feature>
<dbReference type="EMBL" id="CR936257">
    <property type="protein sequence ID" value="CAI48470.1"/>
    <property type="molecule type" value="Genomic_DNA"/>
</dbReference>
<dbReference type="PANTHER" id="PTHR30290:SF9">
    <property type="entry name" value="OLIGOPEPTIDE-BINDING PROTEIN APPA"/>
    <property type="match status" value="1"/>
</dbReference>
<dbReference type="OrthoDB" id="194307at2157"/>
<evidence type="ECO:0000256" key="1">
    <source>
        <dbReference type="ARBA" id="ARBA00005695"/>
    </source>
</evidence>